<gene>
    <name evidence="1" type="ORF">ACI1P1_12095</name>
</gene>
<keyword evidence="2" id="KW-1185">Reference proteome</keyword>
<evidence type="ECO:0000313" key="2">
    <source>
        <dbReference type="Proteomes" id="UP001631969"/>
    </source>
</evidence>
<name>A0ACC7NWB6_9BACL</name>
<dbReference type="Proteomes" id="UP001631969">
    <property type="component" value="Unassembled WGS sequence"/>
</dbReference>
<protein>
    <submittedName>
        <fullName evidence="1">Uncharacterized protein</fullName>
    </submittedName>
</protein>
<evidence type="ECO:0000313" key="1">
    <source>
        <dbReference type="EMBL" id="MFM9329028.1"/>
    </source>
</evidence>
<reference evidence="1" key="1">
    <citation type="submission" date="2024-12" db="EMBL/GenBank/DDBJ databases">
        <authorList>
            <person name="Wu N."/>
        </authorList>
    </citation>
    <scope>NUCLEOTIDE SEQUENCE</scope>
    <source>
        <strain evidence="1">P15</strain>
    </source>
</reference>
<proteinExistence type="predicted"/>
<organism evidence="1 2">
    <name type="scientific">Paenibacillus mesotrionivorans</name>
    <dbReference type="NCBI Taxonomy" id="3160968"/>
    <lineage>
        <taxon>Bacteria</taxon>
        <taxon>Bacillati</taxon>
        <taxon>Bacillota</taxon>
        <taxon>Bacilli</taxon>
        <taxon>Bacillales</taxon>
        <taxon>Paenibacillaceae</taxon>
        <taxon>Paenibacillus</taxon>
    </lineage>
</organism>
<accession>A0ACC7NWB6</accession>
<sequence>MGFALEMIVYLLISTMMSVSIMLGYADGKNDSYIQTAVTEAMLKAPPYGYITPEIQADVKTFLQETRGMDPDQVVIEGTTSVYDRKAKGSSGKIELRVRYPRKTLIFMGGILTDEYKAKRTISSEYKER</sequence>
<comment type="caution">
    <text evidence="1">The sequence shown here is derived from an EMBL/GenBank/DDBJ whole genome shotgun (WGS) entry which is preliminary data.</text>
</comment>
<dbReference type="EMBL" id="JBJURJ010000007">
    <property type="protein sequence ID" value="MFM9329028.1"/>
    <property type="molecule type" value="Genomic_DNA"/>
</dbReference>